<keyword evidence="3" id="KW-0274">FAD</keyword>
<dbReference type="InterPro" id="IPR050346">
    <property type="entry name" value="FMO-like"/>
</dbReference>
<dbReference type="Proteomes" id="UP000324022">
    <property type="component" value="Unassembled WGS sequence"/>
</dbReference>
<dbReference type="InterPro" id="IPR020946">
    <property type="entry name" value="Flavin_mOase-like"/>
</dbReference>
<dbReference type="InterPro" id="IPR000960">
    <property type="entry name" value="Flavin_mOase"/>
</dbReference>
<dbReference type="OrthoDB" id="2915840at2759"/>
<accession>A0A5C3ECF9</accession>
<keyword evidence="6" id="KW-0503">Monooxygenase</keyword>
<dbReference type="GO" id="GO:0050661">
    <property type="term" value="F:NADP binding"/>
    <property type="evidence" value="ECO:0007669"/>
    <property type="project" value="InterPro"/>
</dbReference>
<keyword evidence="2" id="KW-0285">Flavoprotein</keyword>
<dbReference type="Gene3D" id="3.50.50.60">
    <property type="entry name" value="FAD/NAD(P)-binding domain"/>
    <property type="match status" value="1"/>
</dbReference>
<proteinExistence type="inferred from homology"/>
<evidence type="ECO:0000256" key="2">
    <source>
        <dbReference type="ARBA" id="ARBA00022630"/>
    </source>
</evidence>
<evidence type="ECO:0000313" key="6">
    <source>
        <dbReference type="EMBL" id="SPO27735.1"/>
    </source>
</evidence>
<evidence type="ECO:0000256" key="4">
    <source>
        <dbReference type="ARBA" id="ARBA00022857"/>
    </source>
</evidence>
<dbReference type="InterPro" id="IPR036188">
    <property type="entry name" value="FAD/NAD-bd_sf"/>
</dbReference>
<dbReference type="PRINTS" id="PR00370">
    <property type="entry name" value="FMOXYGENASE"/>
</dbReference>
<dbReference type="GO" id="GO:0004499">
    <property type="term" value="F:N,N-dimethylaniline monooxygenase activity"/>
    <property type="evidence" value="ECO:0007669"/>
    <property type="project" value="InterPro"/>
</dbReference>
<evidence type="ECO:0000256" key="5">
    <source>
        <dbReference type="ARBA" id="ARBA00023002"/>
    </source>
</evidence>
<dbReference type="EMBL" id="OOIN01000018">
    <property type="protein sequence ID" value="SPO27735.1"/>
    <property type="molecule type" value="Genomic_DNA"/>
</dbReference>
<reference evidence="6 7" key="1">
    <citation type="submission" date="2018-03" db="EMBL/GenBank/DDBJ databases">
        <authorList>
            <person name="Guldener U."/>
        </authorList>
    </citation>
    <scope>NUCLEOTIDE SEQUENCE [LARGE SCALE GENOMIC DNA]</scope>
    <source>
        <strain evidence="6 7">NBRC100155</strain>
    </source>
</reference>
<dbReference type="PIRSF" id="PIRSF000332">
    <property type="entry name" value="FMO"/>
    <property type="match status" value="1"/>
</dbReference>
<protein>
    <submittedName>
        <fullName evidence="6">Related to Dimethylaniline monooxygenase [N-oxide forming] 3</fullName>
    </submittedName>
</protein>
<comment type="similarity">
    <text evidence="1">Belongs to the FMO family.</text>
</comment>
<gene>
    <name evidence="6" type="ORF">UTRI_04225_B</name>
</gene>
<dbReference type="SUPFAM" id="SSF51905">
    <property type="entry name" value="FAD/NAD(P)-binding domain"/>
    <property type="match status" value="2"/>
</dbReference>
<keyword evidence="5" id="KW-0560">Oxidoreductase</keyword>
<evidence type="ECO:0000313" key="7">
    <source>
        <dbReference type="Proteomes" id="UP000324022"/>
    </source>
</evidence>
<keyword evidence="4" id="KW-0521">NADP</keyword>
<evidence type="ECO:0000256" key="1">
    <source>
        <dbReference type="ARBA" id="ARBA00009183"/>
    </source>
</evidence>
<dbReference type="Pfam" id="PF00743">
    <property type="entry name" value="FMO-like"/>
    <property type="match status" value="1"/>
</dbReference>
<name>A0A5C3ECF9_9BASI</name>
<dbReference type="AlphaFoldDB" id="A0A5C3ECF9"/>
<evidence type="ECO:0000256" key="3">
    <source>
        <dbReference type="ARBA" id="ARBA00022827"/>
    </source>
</evidence>
<organism evidence="6 7">
    <name type="scientific">Ustilago trichophora</name>
    <dbReference type="NCBI Taxonomy" id="86804"/>
    <lineage>
        <taxon>Eukaryota</taxon>
        <taxon>Fungi</taxon>
        <taxon>Dikarya</taxon>
        <taxon>Basidiomycota</taxon>
        <taxon>Ustilaginomycotina</taxon>
        <taxon>Ustilaginomycetes</taxon>
        <taxon>Ustilaginales</taxon>
        <taxon>Ustilaginaceae</taxon>
        <taxon>Ustilago</taxon>
    </lineage>
</organism>
<sequence>MRVAVVGAGFAGISTAKYLTQYGHDVTVFEACDDVGGVWSKSRRYPGLATQNSKETYSLSDMDMPRHYPTWPAAQQVQDYLNAYTDKHDLRKLMRFSTRVERADPTEDGWEVTTKHKSSSTTETAHFDHLVVATGTFSRGKIPDYKGVEEWKQAGGHICHSSDLGLDPKTIEGKDVIVVGYGKSSCDVANAVSAKAKSTTLVARRLIWKLPRVIRGIPYQYLLLTRLGESLFEYITPSGFEKWFNSGSGRFIRNGMLNSLQWVVTGQLKLAHLGLVPQGPFEEIARSTISLSTEGLYKNIEAGKVSVRRDAEIDHLTKDPTTGSPVAILKDGSTLPCDLLVCATGFHQDVPFLPAHVQKKFLDENDNFLLHKHILPIGVPNLTFNGYNSSLFCPTSSEAAALWISAHLAGLTKLPSDEDMLEAAKLKLEWLDARSNGKHAHGTNLVPFSLHSIDDTLKDIDLPLSTFARVRQWLLPVRPKDYADLGPKLGKRIDEANRANMKN</sequence>
<dbReference type="PANTHER" id="PTHR23023">
    <property type="entry name" value="DIMETHYLANILINE MONOOXYGENASE"/>
    <property type="match status" value="1"/>
</dbReference>
<keyword evidence="7" id="KW-1185">Reference proteome</keyword>
<dbReference type="GO" id="GO:0050660">
    <property type="term" value="F:flavin adenine dinucleotide binding"/>
    <property type="evidence" value="ECO:0007669"/>
    <property type="project" value="InterPro"/>
</dbReference>